<accession>A0A3J5UV71</accession>
<dbReference type="AlphaFoldDB" id="A0A3J5UV71"/>
<gene>
    <name evidence="1" type="ORF">EEM47_23030</name>
</gene>
<keyword evidence="1" id="KW-0489">Methyltransferase</keyword>
<protein>
    <submittedName>
        <fullName evidence="1">Hydroxymethyltransferase</fullName>
    </submittedName>
</protein>
<sequence>MQAPVYRGFSPPGTAEDYTTTVSIHTNTFDVNSGYQKIILTFINESDQPVDMNHAAIIFMASGHIDPWGNRGGTLDTNDIIINNSDALLLQPGERGTLSLSLAATQVPVKMSAITLTLAPSSTEGAASETISDEDSPVIPATDTACRA</sequence>
<comment type="caution">
    <text evidence="1">The sequence shown here is derived from an EMBL/GenBank/DDBJ whole genome shotgun (WGS) entry which is preliminary data.</text>
</comment>
<reference evidence="1" key="1">
    <citation type="submission" date="2018-11" db="EMBL/GenBank/DDBJ databases">
        <authorList>
            <consortium name="PulseNet: The National Subtyping Network for Foodborne Disease Surveillance"/>
            <person name="Tarr C.L."/>
            <person name="Trees E."/>
            <person name="Katz L.S."/>
            <person name="Carleton-Romer H.A."/>
            <person name="Stroika S."/>
            <person name="Kucerova Z."/>
            <person name="Roache K.F."/>
            <person name="Sabol A.L."/>
            <person name="Besser J."/>
            <person name="Gerner-Smidt P."/>
        </authorList>
    </citation>
    <scope>NUCLEOTIDE SEQUENCE [LARGE SCALE GENOMIC DNA]</scope>
    <source>
        <strain evidence="1">PNUSAS059688</strain>
    </source>
</reference>
<organism evidence="1">
    <name type="scientific">Salmonella enterica</name>
    <name type="common">Salmonella choleraesuis</name>
    <dbReference type="NCBI Taxonomy" id="28901"/>
    <lineage>
        <taxon>Bacteria</taxon>
        <taxon>Pseudomonadati</taxon>
        <taxon>Pseudomonadota</taxon>
        <taxon>Gammaproteobacteria</taxon>
        <taxon>Enterobacterales</taxon>
        <taxon>Enterobacteriaceae</taxon>
        <taxon>Salmonella</taxon>
    </lineage>
</organism>
<proteinExistence type="predicted"/>
<keyword evidence="1" id="KW-0808">Transferase</keyword>
<dbReference type="GO" id="GO:0008168">
    <property type="term" value="F:methyltransferase activity"/>
    <property type="evidence" value="ECO:0007669"/>
    <property type="project" value="UniProtKB-KW"/>
</dbReference>
<dbReference type="GO" id="GO:0032259">
    <property type="term" value="P:methylation"/>
    <property type="evidence" value="ECO:0007669"/>
    <property type="project" value="UniProtKB-KW"/>
</dbReference>
<dbReference type="Proteomes" id="UP000885364">
    <property type="component" value="Unassembled WGS sequence"/>
</dbReference>
<dbReference type="EMBL" id="ROVY01000139">
    <property type="protein sequence ID" value="MHI24611.1"/>
    <property type="molecule type" value="Genomic_DNA"/>
</dbReference>
<evidence type="ECO:0000313" key="1">
    <source>
        <dbReference type="EMBL" id="MHI24611.1"/>
    </source>
</evidence>
<name>A0A3J5UV71_SALER</name>